<dbReference type="Gene3D" id="1.10.8.430">
    <property type="entry name" value="Helical domain of apoptotic protease-activating factors"/>
    <property type="match status" value="1"/>
</dbReference>
<evidence type="ECO:0000313" key="7">
    <source>
        <dbReference type="Proteomes" id="UP001324115"/>
    </source>
</evidence>
<dbReference type="PROSITE" id="PS51153">
    <property type="entry name" value="RPW8"/>
    <property type="match status" value="1"/>
</dbReference>
<keyword evidence="7" id="KW-1185">Reference proteome</keyword>
<dbReference type="SUPFAM" id="SSF52540">
    <property type="entry name" value="P-loop containing nucleoside triphosphate hydrolases"/>
    <property type="match status" value="1"/>
</dbReference>
<keyword evidence="3" id="KW-0611">Plant defense</keyword>
<dbReference type="InterPro" id="IPR055414">
    <property type="entry name" value="LRR_R13L4/SHOC2-like"/>
</dbReference>
<dbReference type="PRINTS" id="PR00364">
    <property type="entry name" value="DISEASERSIST"/>
</dbReference>
<organism evidence="6 7">
    <name type="scientific">Quercus rubra</name>
    <name type="common">Northern red oak</name>
    <name type="synonym">Quercus borealis</name>
    <dbReference type="NCBI Taxonomy" id="3512"/>
    <lineage>
        <taxon>Eukaryota</taxon>
        <taxon>Viridiplantae</taxon>
        <taxon>Streptophyta</taxon>
        <taxon>Embryophyta</taxon>
        <taxon>Tracheophyta</taxon>
        <taxon>Spermatophyta</taxon>
        <taxon>Magnoliopsida</taxon>
        <taxon>eudicotyledons</taxon>
        <taxon>Gunneridae</taxon>
        <taxon>Pentapetalae</taxon>
        <taxon>rosids</taxon>
        <taxon>fabids</taxon>
        <taxon>Fagales</taxon>
        <taxon>Fagaceae</taxon>
        <taxon>Quercus</taxon>
    </lineage>
</organism>
<gene>
    <name evidence="6" type="ORF">RGQ29_014870</name>
</gene>
<reference evidence="6 7" key="1">
    <citation type="journal article" date="2023" name="G3 (Bethesda)">
        <title>A haplotype-resolved chromosome-scale genome for Quercus rubra L. provides insights into the genetics of adaptive traits for red oak species.</title>
        <authorList>
            <person name="Kapoor B."/>
            <person name="Jenkins J."/>
            <person name="Schmutz J."/>
            <person name="Zhebentyayeva T."/>
            <person name="Kuelheim C."/>
            <person name="Coggeshall M."/>
            <person name="Heim C."/>
            <person name="Lasky J.R."/>
            <person name="Leites L."/>
            <person name="Islam-Faridi N."/>
            <person name="Romero-Severson J."/>
            <person name="DeLeo V.L."/>
            <person name="Lucas S.M."/>
            <person name="Lazic D."/>
            <person name="Gailing O."/>
            <person name="Carlson J."/>
            <person name="Staton M."/>
        </authorList>
    </citation>
    <scope>NUCLEOTIDE SEQUENCE [LARGE SCALE GENOMIC DNA]</scope>
    <source>
        <strain evidence="6">Pseudo-F2</strain>
    </source>
</reference>
<evidence type="ECO:0000256" key="1">
    <source>
        <dbReference type="ARBA" id="ARBA00008894"/>
    </source>
</evidence>
<accession>A0AAN7J3N1</accession>
<dbReference type="GO" id="GO:0006952">
    <property type="term" value="P:defense response"/>
    <property type="evidence" value="ECO:0007669"/>
    <property type="project" value="UniProtKB-KW"/>
</dbReference>
<evidence type="ECO:0000256" key="2">
    <source>
        <dbReference type="ARBA" id="ARBA00022737"/>
    </source>
</evidence>
<dbReference type="InterPro" id="IPR002182">
    <property type="entry name" value="NB-ARC"/>
</dbReference>
<comment type="caution">
    <text evidence="6">The sequence shown here is derived from an EMBL/GenBank/DDBJ whole genome shotgun (WGS) entry which is preliminary data.</text>
</comment>
<dbReference type="AlphaFoldDB" id="A0AAN7J3N1"/>
<name>A0AAN7J3N1_QUERU</name>
<dbReference type="InterPro" id="IPR032675">
    <property type="entry name" value="LRR_dom_sf"/>
</dbReference>
<keyword evidence="4" id="KW-0175">Coiled coil</keyword>
<dbReference type="Gene3D" id="3.80.10.10">
    <property type="entry name" value="Ribonuclease Inhibitor"/>
    <property type="match status" value="2"/>
</dbReference>
<dbReference type="InterPro" id="IPR042197">
    <property type="entry name" value="Apaf_helical"/>
</dbReference>
<sequence length="806" mass="92277">MALVGEAILGAVFGQVFAVLYDRVKDFRNKGRKFNSTLEKLESNLEILNPVVEEIKELNEELDGRKDEIKRLIDQMKKADECIRKCSKIKLWQRAFKTKYGGELTKLNEAIESFCKVDMPVQIKRDLLELKKICSEKKPVGVGLLCSVPPPPKFIVGLDEPLKELKTMLLKEGKEESLLLVTAPGGCGKTTLVIKLSQDKDIEGKFGKNILFAVISKTPNPKDIVQKLFHHVGLMPHFQSDEDAVNHLQQLPKQIGSNPILLILDDAWPGSETLLEEFKLHMPDSKILVTSRTAFPRFSFMYELKPLKDADAKTLFLHSASLQDRSSSITDENIEKMLKVCGGFPLALEVIGASLRRQSAEVLLSKMKNWSNDDIIPNPDLRKRLRRSLEFSDPKFKECFTDLGSFPEDQRTYAAAFIDMWAELYNLDEDGVDAIAILQELTIWHLASLVMTRKDESKFSRYYNEDFVTQHDLLRKLAISESRQEPIEEMERLIMDIRENKLPSVYTKQKQPTNARLISISTDKSFKSSWCNIQAPNVEVLVLNFQSEIYSLPEFVEKMDKLKAVIITNYGFFHAELINFQLLKSLSNLKRIRLEKVSIPSLFKAPIWLRSLKKLSLFMCSFGQAFGNSTMKVKDALPNLMEINIDYCNDLVKLPAWLCDVILLEKLSITNCHQLSALPKGIEMLENLEVLRLRSCTELSELPDSIKSLQKLRFLDISDCLGIRNLPKDIGELRNLEELHMKGYVLNVNLRNGLPQSTEKLKQLRLVICDDEERAKLWEPFKEVLNNLEVRIVEKEISLSWLELKS</sequence>
<dbReference type="GO" id="GO:0043531">
    <property type="term" value="F:ADP binding"/>
    <property type="evidence" value="ECO:0007669"/>
    <property type="project" value="InterPro"/>
</dbReference>
<dbReference type="Pfam" id="PF05659">
    <property type="entry name" value="RPW8"/>
    <property type="match status" value="1"/>
</dbReference>
<dbReference type="Gene3D" id="1.10.10.10">
    <property type="entry name" value="Winged helix-like DNA-binding domain superfamily/Winged helix DNA-binding domain"/>
    <property type="match status" value="1"/>
</dbReference>
<evidence type="ECO:0000259" key="5">
    <source>
        <dbReference type="PROSITE" id="PS51153"/>
    </source>
</evidence>
<dbReference type="InterPro" id="IPR027417">
    <property type="entry name" value="P-loop_NTPase"/>
</dbReference>
<dbReference type="EMBL" id="JAXUIC010000003">
    <property type="protein sequence ID" value="KAK4597025.1"/>
    <property type="molecule type" value="Genomic_DNA"/>
</dbReference>
<comment type="similarity">
    <text evidence="1">Belongs to the disease resistance NB-LRR family.</text>
</comment>
<evidence type="ECO:0000256" key="3">
    <source>
        <dbReference type="ARBA" id="ARBA00022821"/>
    </source>
</evidence>
<evidence type="ECO:0000313" key="6">
    <source>
        <dbReference type="EMBL" id="KAK4597025.1"/>
    </source>
</evidence>
<dbReference type="PANTHER" id="PTHR36766">
    <property type="entry name" value="PLANT BROAD-SPECTRUM MILDEW RESISTANCE PROTEIN RPW8"/>
    <property type="match status" value="1"/>
</dbReference>
<dbReference type="InterPro" id="IPR036388">
    <property type="entry name" value="WH-like_DNA-bd_sf"/>
</dbReference>
<dbReference type="PANTHER" id="PTHR36766:SF3">
    <property type="entry name" value="RPW8 DOMAIN-CONTAINING PROTEIN"/>
    <property type="match status" value="1"/>
</dbReference>
<protein>
    <recommendedName>
        <fullName evidence="5">RPW8 domain-containing protein</fullName>
    </recommendedName>
</protein>
<feature type="domain" description="RPW8" evidence="5">
    <location>
        <begin position="1"/>
        <end position="153"/>
    </location>
</feature>
<dbReference type="Pfam" id="PF23598">
    <property type="entry name" value="LRR_14"/>
    <property type="match status" value="1"/>
</dbReference>
<evidence type="ECO:0000256" key="4">
    <source>
        <dbReference type="SAM" id="Coils"/>
    </source>
</evidence>
<keyword evidence="2" id="KW-0677">Repeat</keyword>
<proteinExistence type="inferred from homology"/>
<dbReference type="Proteomes" id="UP001324115">
    <property type="component" value="Unassembled WGS sequence"/>
</dbReference>
<dbReference type="InterPro" id="IPR008808">
    <property type="entry name" value="Powdery_mildew-R_dom"/>
</dbReference>
<dbReference type="SUPFAM" id="SSF52047">
    <property type="entry name" value="RNI-like"/>
    <property type="match status" value="1"/>
</dbReference>
<dbReference type="Gene3D" id="3.40.50.300">
    <property type="entry name" value="P-loop containing nucleotide triphosphate hydrolases"/>
    <property type="match status" value="1"/>
</dbReference>
<dbReference type="Pfam" id="PF00931">
    <property type="entry name" value="NB-ARC"/>
    <property type="match status" value="1"/>
</dbReference>
<feature type="coiled-coil region" evidence="4">
    <location>
        <begin position="52"/>
        <end position="79"/>
    </location>
</feature>